<gene>
    <name evidence="1" type="ORF">DJ019_01825</name>
</gene>
<evidence type="ECO:0000313" key="1">
    <source>
        <dbReference type="EMBL" id="RAK68774.1"/>
    </source>
</evidence>
<dbReference type="RefSeq" id="WP_111274266.1">
    <property type="nucleotide sequence ID" value="NZ_QFYS01000001.1"/>
</dbReference>
<reference evidence="1 2" key="1">
    <citation type="submission" date="2018-05" db="EMBL/GenBank/DDBJ databases">
        <authorList>
            <person name="Lanie J.A."/>
            <person name="Ng W.-L."/>
            <person name="Kazmierczak K.M."/>
            <person name="Andrzejewski T.M."/>
            <person name="Davidsen T.M."/>
            <person name="Wayne K.J."/>
            <person name="Tettelin H."/>
            <person name="Glass J.I."/>
            <person name="Rusch D."/>
            <person name="Podicherti R."/>
            <person name="Tsui H.-C.T."/>
            <person name="Winkler M.E."/>
        </authorList>
    </citation>
    <scope>NUCLEOTIDE SEQUENCE [LARGE SCALE GENOMIC DNA]</scope>
    <source>
        <strain evidence="1 2">BUT-10</strain>
    </source>
</reference>
<organism evidence="1 2">
    <name type="scientific">Phenylobacterium kunshanense</name>
    <dbReference type="NCBI Taxonomy" id="1445034"/>
    <lineage>
        <taxon>Bacteria</taxon>
        <taxon>Pseudomonadati</taxon>
        <taxon>Pseudomonadota</taxon>
        <taxon>Alphaproteobacteria</taxon>
        <taxon>Caulobacterales</taxon>
        <taxon>Caulobacteraceae</taxon>
        <taxon>Phenylobacterium</taxon>
    </lineage>
</organism>
<name>A0A328BSE8_9CAUL</name>
<comment type="caution">
    <text evidence="1">The sequence shown here is derived from an EMBL/GenBank/DDBJ whole genome shotgun (WGS) entry which is preliminary data.</text>
</comment>
<protein>
    <submittedName>
        <fullName evidence="1">Uncharacterized protein</fullName>
    </submittedName>
</protein>
<evidence type="ECO:0000313" key="2">
    <source>
        <dbReference type="Proteomes" id="UP000249524"/>
    </source>
</evidence>
<sequence>MSEPIIMEARNARGYSDIPTVYAYYTAEQKADHGKHCEWWTPFGHRPETAPFEVGEERQFIASIEAANPGKFASYLISWSGCD</sequence>
<dbReference type="Proteomes" id="UP000249524">
    <property type="component" value="Unassembled WGS sequence"/>
</dbReference>
<dbReference type="AlphaFoldDB" id="A0A328BSE8"/>
<proteinExistence type="predicted"/>
<dbReference type="EMBL" id="QFYS01000001">
    <property type="protein sequence ID" value="RAK68774.1"/>
    <property type="molecule type" value="Genomic_DNA"/>
</dbReference>
<keyword evidence="2" id="KW-1185">Reference proteome</keyword>
<accession>A0A328BSE8</accession>